<evidence type="ECO:0000259" key="2">
    <source>
        <dbReference type="Pfam" id="PF07978"/>
    </source>
</evidence>
<dbReference type="GO" id="GO:0000423">
    <property type="term" value="P:mitophagy"/>
    <property type="evidence" value="ECO:0007669"/>
    <property type="project" value="UniProtKB-ARBA"/>
</dbReference>
<dbReference type="EMBL" id="CAMXCT020001950">
    <property type="protein sequence ID" value="CAL1147800.1"/>
    <property type="molecule type" value="Genomic_DNA"/>
</dbReference>
<dbReference type="OrthoDB" id="10262843at2759"/>
<name>A0A9P1CMR5_9DINO</name>
<evidence type="ECO:0000313" key="5">
    <source>
        <dbReference type="Proteomes" id="UP001152797"/>
    </source>
</evidence>
<dbReference type="PANTHER" id="PTHR21017:SF17">
    <property type="entry name" value="PROTEIN NIPSNAP"/>
    <property type="match status" value="1"/>
</dbReference>
<dbReference type="SUPFAM" id="SSF54909">
    <property type="entry name" value="Dimeric alpha+beta barrel"/>
    <property type="match status" value="1"/>
</dbReference>
<reference evidence="4 5" key="2">
    <citation type="submission" date="2024-05" db="EMBL/GenBank/DDBJ databases">
        <authorList>
            <person name="Chen Y."/>
            <person name="Shah S."/>
            <person name="Dougan E. K."/>
            <person name="Thang M."/>
            <person name="Chan C."/>
        </authorList>
    </citation>
    <scope>NUCLEOTIDE SEQUENCE [LARGE SCALE GENOMIC DNA]</scope>
</reference>
<comment type="caution">
    <text evidence="3">The sequence shown here is derived from an EMBL/GenBank/DDBJ whole genome shotgun (WGS) entry which is preliminary data.</text>
</comment>
<accession>A0A9P1CMR5</accession>
<comment type="similarity">
    <text evidence="1">Belongs to the NipSnap family.</text>
</comment>
<proteinExistence type="inferred from homology"/>
<feature type="domain" description="NIPSNAP" evidence="2">
    <location>
        <begin position="126"/>
        <end position="228"/>
    </location>
</feature>
<dbReference type="EMBL" id="CAMXCT030001950">
    <property type="protein sequence ID" value="CAL4781737.1"/>
    <property type="molecule type" value="Genomic_DNA"/>
</dbReference>
<dbReference type="InterPro" id="IPR012577">
    <property type="entry name" value="NIPSNAP"/>
</dbReference>
<dbReference type="Proteomes" id="UP001152797">
    <property type="component" value="Unassembled WGS sequence"/>
</dbReference>
<dbReference type="InterPro" id="IPR011008">
    <property type="entry name" value="Dimeric_a/b-barrel"/>
</dbReference>
<keyword evidence="5" id="KW-1185">Reference proteome</keyword>
<evidence type="ECO:0000313" key="3">
    <source>
        <dbReference type="EMBL" id="CAI3994425.1"/>
    </source>
</evidence>
<sequence>MSPRQVDAHPSKLSHLLQALQVSAAVTEHRGLAVPLGGFYTELGSVGRFYLLQSFANYDSRELSLQALASTEDVLDATLEVQRQSKALRISIFMEPTDALEKAGLQQGLLDFSPQGGRGDGERPVYELRTYQLKLGYTTVPSFIEKYTTGLKDKLEADQTGQSQLVTLMYSESGAAPLNTVHELWRHRSMKGSQESRQASRAASGWKQAIAEIADLAITFHSQYLRPIPGIGRLQ</sequence>
<dbReference type="Gene3D" id="3.30.70.100">
    <property type="match status" value="2"/>
</dbReference>
<dbReference type="EMBL" id="CAMXCT010001950">
    <property type="protein sequence ID" value="CAI3994425.1"/>
    <property type="molecule type" value="Genomic_DNA"/>
</dbReference>
<dbReference type="InterPro" id="IPR051557">
    <property type="entry name" value="NipSnap_domain"/>
</dbReference>
<organism evidence="3">
    <name type="scientific">Cladocopium goreaui</name>
    <dbReference type="NCBI Taxonomy" id="2562237"/>
    <lineage>
        <taxon>Eukaryota</taxon>
        <taxon>Sar</taxon>
        <taxon>Alveolata</taxon>
        <taxon>Dinophyceae</taxon>
        <taxon>Suessiales</taxon>
        <taxon>Symbiodiniaceae</taxon>
        <taxon>Cladocopium</taxon>
    </lineage>
</organism>
<feature type="domain" description="NIPSNAP" evidence="2">
    <location>
        <begin position="9"/>
        <end position="85"/>
    </location>
</feature>
<dbReference type="AlphaFoldDB" id="A0A9P1CMR5"/>
<gene>
    <name evidence="3" type="ORF">C1SCF055_LOCUS21072</name>
</gene>
<dbReference type="GO" id="GO:0005739">
    <property type="term" value="C:mitochondrion"/>
    <property type="evidence" value="ECO:0007669"/>
    <property type="project" value="TreeGrafter"/>
</dbReference>
<dbReference type="Pfam" id="PF07978">
    <property type="entry name" value="NIPSNAP"/>
    <property type="match status" value="2"/>
</dbReference>
<protein>
    <submittedName>
        <fullName evidence="4">NIPSNAP domain-containing protein</fullName>
    </submittedName>
</protein>
<evidence type="ECO:0000256" key="1">
    <source>
        <dbReference type="ARBA" id="ARBA00005291"/>
    </source>
</evidence>
<dbReference type="PANTHER" id="PTHR21017">
    <property type="entry name" value="NIPSNAP-RELATED"/>
    <property type="match status" value="1"/>
</dbReference>
<evidence type="ECO:0000313" key="4">
    <source>
        <dbReference type="EMBL" id="CAL4781737.1"/>
    </source>
</evidence>
<reference evidence="3" key="1">
    <citation type="submission" date="2022-10" db="EMBL/GenBank/DDBJ databases">
        <authorList>
            <person name="Chen Y."/>
            <person name="Dougan E. K."/>
            <person name="Chan C."/>
            <person name="Rhodes N."/>
            <person name="Thang M."/>
        </authorList>
    </citation>
    <scope>NUCLEOTIDE SEQUENCE</scope>
</reference>